<proteinExistence type="predicted"/>
<name>A0A0E9UBT8_ANGAN</name>
<organism evidence="2">
    <name type="scientific">Anguilla anguilla</name>
    <name type="common">European freshwater eel</name>
    <name type="synonym">Muraena anguilla</name>
    <dbReference type="NCBI Taxonomy" id="7936"/>
    <lineage>
        <taxon>Eukaryota</taxon>
        <taxon>Metazoa</taxon>
        <taxon>Chordata</taxon>
        <taxon>Craniata</taxon>
        <taxon>Vertebrata</taxon>
        <taxon>Euteleostomi</taxon>
        <taxon>Actinopterygii</taxon>
        <taxon>Neopterygii</taxon>
        <taxon>Teleostei</taxon>
        <taxon>Anguilliformes</taxon>
        <taxon>Anguillidae</taxon>
        <taxon>Anguilla</taxon>
    </lineage>
</organism>
<protein>
    <submittedName>
        <fullName evidence="2">Uncharacterized protein</fullName>
    </submittedName>
</protein>
<dbReference type="EMBL" id="GBXM01045301">
    <property type="protein sequence ID" value="JAH63276.1"/>
    <property type="molecule type" value="Transcribed_RNA"/>
</dbReference>
<reference evidence="2" key="2">
    <citation type="journal article" date="2015" name="Fish Shellfish Immunol.">
        <title>Early steps in the European eel (Anguilla anguilla)-Vibrio vulnificus interaction in the gills: Role of the RtxA13 toxin.</title>
        <authorList>
            <person name="Callol A."/>
            <person name="Pajuelo D."/>
            <person name="Ebbesson L."/>
            <person name="Teles M."/>
            <person name="MacKenzie S."/>
            <person name="Amaro C."/>
        </authorList>
    </citation>
    <scope>NUCLEOTIDE SEQUENCE</scope>
</reference>
<sequence length="70" mass="8385">MYVHRAVNTVDSKRKRNKTLLSIWLIPTRYWIMLPMKRSRIRAKQQPHKQNIAPSKVIQKSNNSYANNHK</sequence>
<feature type="region of interest" description="Disordered" evidence="1">
    <location>
        <begin position="42"/>
        <end position="70"/>
    </location>
</feature>
<accession>A0A0E9UBT8</accession>
<reference evidence="2" key="1">
    <citation type="submission" date="2014-11" db="EMBL/GenBank/DDBJ databases">
        <authorList>
            <person name="Amaro Gonzalez C."/>
        </authorList>
    </citation>
    <scope>NUCLEOTIDE SEQUENCE</scope>
</reference>
<evidence type="ECO:0000256" key="1">
    <source>
        <dbReference type="SAM" id="MobiDB-lite"/>
    </source>
</evidence>
<dbReference type="AlphaFoldDB" id="A0A0E9UBT8"/>
<evidence type="ECO:0000313" key="2">
    <source>
        <dbReference type="EMBL" id="JAH63276.1"/>
    </source>
</evidence>
<feature type="compositionally biased region" description="Polar residues" evidence="1">
    <location>
        <begin position="48"/>
        <end position="70"/>
    </location>
</feature>